<feature type="region of interest" description="Disordered" evidence="5">
    <location>
        <begin position="151"/>
        <end position="175"/>
    </location>
</feature>
<comment type="subcellular location">
    <subcellularLocation>
        <location evidence="1">Cytoplasm</location>
    </subcellularLocation>
</comment>
<reference evidence="6 7" key="1">
    <citation type="submission" date="2017-08" db="EMBL/GenBank/DDBJ databases">
        <title>Acidophilic green algal genome provides insights into adaptation to an acidic environment.</title>
        <authorList>
            <person name="Hirooka S."/>
            <person name="Hirose Y."/>
            <person name="Kanesaki Y."/>
            <person name="Higuchi S."/>
            <person name="Fujiwara T."/>
            <person name="Onuma R."/>
            <person name="Era A."/>
            <person name="Ohbayashi R."/>
            <person name="Uzuka A."/>
            <person name="Nozaki H."/>
            <person name="Yoshikawa H."/>
            <person name="Miyagishima S.Y."/>
        </authorList>
    </citation>
    <scope>NUCLEOTIDE SEQUENCE [LARGE SCALE GENOMIC DNA]</scope>
    <source>
        <strain evidence="6 7">NIES-2499</strain>
    </source>
</reference>
<dbReference type="EMBL" id="BEGY01000002">
    <property type="protein sequence ID" value="GAX73055.1"/>
    <property type="molecule type" value="Genomic_DNA"/>
</dbReference>
<dbReference type="OrthoDB" id="8707547at2759"/>
<gene>
    <name evidence="6" type="ORF">CEUSTIGMA_g508.t1</name>
</gene>
<keyword evidence="3" id="KW-0963">Cytoplasm</keyword>
<dbReference type="PANTHER" id="PTHR13105">
    <property type="entry name" value="MYELOID LEUKEMIA FACTOR"/>
    <property type="match status" value="1"/>
</dbReference>
<dbReference type="GO" id="GO:0005737">
    <property type="term" value="C:cytoplasm"/>
    <property type="evidence" value="ECO:0007669"/>
    <property type="project" value="UniProtKB-SubCell"/>
</dbReference>
<feature type="region of interest" description="Disordered" evidence="5">
    <location>
        <begin position="75"/>
        <end position="117"/>
    </location>
</feature>
<evidence type="ECO:0000256" key="4">
    <source>
        <dbReference type="ARBA" id="ARBA00022553"/>
    </source>
</evidence>
<proteinExistence type="inferred from homology"/>
<dbReference type="Proteomes" id="UP000232323">
    <property type="component" value="Unassembled WGS sequence"/>
</dbReference>
<feature type="region of interest" description="Disordered" evidence="5">
    <location>
        <begin position="236"/>
        <end position="311"/>
    </location>
</feature>
<evidence type="ECO:0000256" key="5">
    <source>
        <dbReference type="SAM" id="MobiDB-lite"/>
    </source>
</evidence>
<comment type="similarity">
    <text evidence="2">Belongs to the MLF family.</text>
</comment>
<evidence type="ECO:0000313" key="6">
    <source>
        <dbReference type="EMBL" id="GAX73055.1"/>
    </source>
</evidence>
<comment type="caution">
    <text evidence="6">The sequence shown here is derived from an EMBL/GenBank/DDBJ whole genome shotgun (WGS) entry which is preliminary data.</text>
</comment>
<dbReference type="InterPro" id="IPR019376">
    <property type="entry name" value="Myeloid_leukemia_factor"/>
</dbReference>
<feature type="compositionally biased region" description="Basic and acidic residues" evidence="5">
    <location>
        <begin position="7"/>
        <end position="20"/>
    </location>
</feature>
<name>A0A250WQD3_9CHLO</name>
<dbReference type="Pfam" id="PF10248">
    <property type="entry name" value="Mlf1IP"/>
    <property type="match status" value="1"/>
</dbReference>
<evidence type="ECO:0000256" key="2">
    <source>
        <dbReference type="ARBA" id="ARBA00008332"/>
    </source>
</evidence>
<organism evidence="6 7">
    <name type="scientific">Chlamydomonas eustigma</name>
    <dbReference type="NCBI Taxonomy" id="1157962"/>
    <lineage>
        <taxon>Eukaryota</taxon>
        <taxon>Viridiplantae</taxon>
        <taxon>Chlorophyta</taxon>
        <taxon>core chlorophytes</taxon>
        <taxon>Chlorophyceae</taxon>
        <taxon>CS clade</taxon>
        <taxon>Chlamydomonadales</taxon>
        <taxon>Chlamydomonadaceae</taxon>
        <taxon>Chlamydomonas</taxon>
    </lineage>
</organism>
<keyword evidence="7" id="KW-1185">Reference proteome</keyword>
<feature type="compositionally biased region" description="Basic and acidic residues" evidence="5">
    <location>
        <begin position="166"/>
        <end position="175"/>
    </location>
</feature>
<sequence>MSQRYNDNAHSRSPFDDPFFRDPFAMMNQMMGNMDRMMGNMFQDPFFSNLHGPPQVNQRGRLPGISAPMIEEVLDDQPPSDTLSRPIIEEPDDSPPRRRRNREEAMTSPGQHGGYNNILPTSVQAGGNTGVSYGFYSSSVMSNQNGVTYQKSTTARMGPGGVKEMQSAERDGRTGKESITVARGLGEKARTMIRTRDVSGRETAQDLLHGIQQEEAHRFDQEWMTSAQQSLYPALGGRQANRPSQPQRQYALPSSTHQLPNLDPTYRNERPQRLTDGYATGDMSNNWTVAGNAAPTATSRRYDDSRSVRYT</sequence>
<evidence type="ECO:0000256" key="3">
    <source>
        <dbReference type="ARBA" id="ARBA00022490"/>
    </source>
</evidence>
<feature type="region of interest" description="Disordered" evidence="5">
    <location>
        <begin position="1"/>
        <end position="21"/>
    </location>
</feature>
<evidence type="ECO:0000256" key="1">
    <source>
        <dbReference type="ARBA" id="ARBA00004496"/>
    </source>
</evidence>
<protein>
    <recommendedName>
        <fullName evidence="8">Myeloid leukemia factor</fullName>
    </recommendedName>
</protein>
<feature type="compositionally biased region" description="Basic and acidic residues" evidence="5">
    <location>
        <begin position="300"/>
        <end position="311"/>
    </location>
</feature>
<feature type="compositionally biased region" description="Polar residues" evidence="5">
    <location>
        <begin position="241"/>
        <end position="259"/>
    </location>
</feature>
<keyword evidence="4" id="KW-0597">Phosphoprotein</keyword>
<evidence type="ECO:0008006" key="8">
    <source>
        <dbReference type="Google" id="ProtNLM"/>
    </source>
</evidence>
<dbReference type="AlphaFoldDB" id="A0A250WQD3"/>
<evidence type="ECO:0000313" key="7">
    <source>
        <dbReference type="Proteomes" id="UP000232323"/>
    </source>
</evidence>
<accession>A0A250WQD3</accession>